<comment type="function">
    <text evidence="1">May be required for disulfide bond formation in some proteins.</text>
</comment>
<organism evidence="5 6">
    <name type="scientific">Actibacterium lipolyticum</name>
    <dbReference type="NCBI Taxonomy" id="1524263"/>
    <lineage>
        <taxon>Bacteria</taxon>
        <taxon>Pseudomonadati</taxon>
        <taxon>Pseudomonadota</taxon>
        <taxon>Alphaproteobacteria</taxon>
        <taxon>Rhodobacterales</taxon>
        <taxon>Roseobacteraceae</taxon>
        <taxon>Actibacterium</taxon>
    </lineage>
</organism>
<keyword evidence="3" id="KW-0732">Signal</keyword>
<dbReference type="InterPro" id="IPR012336">
    <property type="entry name" value="Thioredoxin-like_fold"/>
</dbReference>
<evidence type="ECO:0000259" key="4">
    <source>
        <dbReference type="PROSITE" id="PS51352"/>
    </source>
</evidence>
<reference evidence="6" key="1">
    <citation type="submission" date="2017-05" db="EMBL/GenBank/DDBJ databases">
        <authorList>
            <person name="Rodrigo-Torres L."/>
            <person name="Arahal R. D."/>
            <person name="Lucena T."/>
        </authorList>
    </citation>
    <scope>NUCLEOTIDE SEQUENCE [LARGE SCALE GENOMIC DNA]</scope>
    <source>
        <strain evidence="6">CECT 8621</strain>
    </source>
</reference>
<dbReference type="SUPFAM" id="SSF52833">
    <property type="entry name" value="Thioredoxin-like"/>
    <property type="match status" value="1"/>
</dbReference>
<protein>
    <submittedName>
        <fullName evidence="5">Disulfide bond formation protein D</fullName>
    </submittedName>
</protein>
<keyword evidence="6" id="KW-1185">Reference proteome</keyword>
<dbReference type="Proteomes" id="UP000202922">
    <property type="component" value="Unassembled WGS sequence"/>
</dbReference>
<dbReference type="InterPro" id="IPR036249">
    <property type="entry name" value="Thioredoxin-like_sf"/>
</dbReference>
<dbReference type="InterPro" id="IPR013766">
    <property type="entry name" value="Thioredoxin_domain"/>
</dbReference>
<dbReference type="Gene3D" id="3.40.30.10">
    <property type="entry name" value="Glutaredoxin"/>
    <property type="match status" value="1"/>
</dbReference>
<evidence type="ECO:0000256" key="1">
    <source>
        <dbReference type="ARBA" id="ARBA00003565"/>
    </source>
</evidence>
<evidence type="ECO:0000256" key="3">
    <source>
        <dbReference type="SAM" id="SignalP"/>
    </source>
</evidence>
<dbReference type="PANTHER" id="PTHR13887:SF56">
    <property type="entry name" value="THIOREDOXIN-LIKE REDUCTASE RV2466C"/>
    <property type="match status" value="1"/>
</dbReference>
<dbReference type="PANTHER" id="PTHR13887">
    <property type="entry name" value="GLUTATHIONE S-TRANSFERASE KAPPA"/>
    <property type="match status" value="1"/>
</dbReference>
<accession>A0A238KUU9</accession>
<feature type="chain" id="PRO_5012873115" evidence="3">
    <location>
        <begin position="26"/>
        <end position="211"/>
    </location>
</feature>
<gene>
    <name evidence="5" type="primary">bdbD</name>
    <name evidence="5" type="ORF">COL8621_03087</name>
</gene>
<feature type="domain" description="Thioredoxin" evidence="4">
    <location>
        <begin position="23"/>
        <end position="210"/>
    </location>
</feature>
<dbReference type="RefSeq" id="WP_093968144.1">
    <property type="nucleotide sequence ID" value="NZ_FXYE01000002.1"/>
</dbReference>
<feature type="signal peptide" evidence="3">
    <location>
        <begin position="1"/>
        <end position="25"/>
    </location>
</feature>
<dbReference type="PROSITE" id="PS51352">
    <property type="entry name" value="THIOREDOXIN_2"/>
    <property type="match status" value="1"/>
</dbReference>
<evidence type="ECO:0000313" key="6">
    <source>
        <dbReference type="Proteomes" id="UP000202922"/>
    </source>
</evidence>
<dbReference type="Pfam" id="PF13462">
    <property type="entry name" value="Thioredoxin_4"/>
    <property type="match status" value="1"/>
</dbReference>
<dbReference type="AlphaFoldDB" id="A0A238KUU9"/>
<comment type="similarity">
    <text evidence="2">Belongs to the thioredoxin family. DsbA subfamily.</text>
</comment>
<dbReference type="EMBL" id="FXYE01000002">
    <property type="protein sequence ID" value="SMX46381.1"/>
    <property type="molecule type" value="Genomic_DNA"/>
</dbReference>
<dbReference type="OrthoDB" id="8478320at2"/>
<evidence type="ECO:0000256" key="2">
    <source>
        <dbReference type="ARBA" id="ARBA00005791"/>
    </source>
</evidence>
<evidence type="ECO:0000313" key="5">
    <source>
        <dbReference type="EMBL" id="SMX46381.1"/>
    </source>
</evidence>
<proteinExistence type="inferred from homology"/>
<sequence length="211" mass="22901">MNRRTFLTLGATTLGLLVGSNFSTALSPVGMASAETADIQDMVLGDADAPVTVIEYASFTCPHCATFHDNVMPKLKSEYIDTGKVKFVYREVYFDRPGLWAAMVARCGGDVRYFGISDMLFDKQREWIGDGEPGGIAQNLRKIGKSAGLTDADLDACFADGDKAQAMISHYEDVMKEYDITGTPSIVVNGTLHGNMSYEDLSEIIDAALTN</sequence>
<name>A0A238KUU9_9RHOB</name>